<keyword evidence="2" id="KW-1185">Reference proteome</keyword>
<protein>
    <recommendedName>
        <fullName evidence="3">TIGR00375 family protein</fullName>
    </recommendedName>
</protein>
<dbReference type="PANTHER" id="PTHR40084:SF1">
    <property type="entry name" value="PHOSPHOTRANSFERASE"/>
    <property type="match status" value="1"/>
</dbReference>
<dbReference type="InterPro" id="IPR010994">
    <property type="entry name" value="RuvA_2-like"/>
</dbReference>
<dbReference type="RefSeq" id="WP_036834960.1">
    <property type="nucleotide sequence ID" value="NZ_AVPG01000017.1"/>
</dbReference>
<dbReference type="EMBL" id="AVPG01000017">
    <property type="protein sequence ID" value="KGX85989.1"/>
    <property type="molecule type" value="Genomic_DNA"/>
</dbReference>
<dbReference type="SUPFAM" id="SSF47781">
    <property type="entry name" value="RuvA domain 2-like"/>
    <property type="match status" value="1"/>
</dbReference>
<evidence type="ECO:0008006" key="3">
    <source>
        <dbReference type="Google" id="ProtNLM"/>
    </source>
</evidence>
<dbReference type="Gene3D" id="3.20.20.140">
    <property type="entry name" value="Metal-dependent hydrolases"/>
    <property type="match status" value="1"/>
</dbReference>
<dbReference type="AlphaFoldDB" id="A0A0A5G1U4"/>
<gene>
    <name evidence="1" type="ORF">N784_06355</name>
</gene>
<evidence type="ECO:0000313" key="1">
    <source>
        <dbReference type="EMBL" id="KGX85989.1"/>
    </source>
</evidence>
<dbReference type="SUPFAM" id="SSF89550">
    <property type="entry name" value="PHP domain-like"/>
    <property type="match status" value="1"/>
</dbReference>
<sequence>MQTYYIDLHIHIGRTMYGAPVKITASDRLTLTNIMEEASERKGLDIIGIIDCQVPEVQAEIHHLIEREEAVELMQGGIRYKNTTLLLGAEIELYDDCCQGPLHVLCYLPTLAKMEQFTVWLSRHVTNITLSTQRFYGEATLLQHKVHTLGGLFVPAHIFTPFKSLYGKGVKQSLSEVLDPARIDAVELGLSADTVMANELEELQSYTFLSNSDAHSLPKIAREYQQMALQAPTFQEVKWALRQQYNRKVVANYGMNPLLGKYYQTTCRHCLQPMYATEVCSYCMSSDSVKGVAQRIEELTNHTHLSQSHHPPYIYQVPLEFIPKIGPKTLNALIQHVGTEMDVLHHASQATLEEVVSTTIAQCIIANRNGKLSIEAGGGGRYGRLNM</sequence>
<dbReference type="eggNOG" id="COG1379">
    <property type="taxonomic scope" value="Bacteria"/>
</dbReference>
<proteinExistence type="predicted"/>
<comment type="caution">
    <text evidence="1">The sequence shown here is derived from an EMBL/GenBank/DDBJ whole genome shotgun (WGS) entry which is preliminary data.</text>
</comment>
<dbReference type="InterPro" id="IPR016195">
    <property type="entry name" value="Pol/histidinol_Pase-like"/>
</dbReference>
<dbReference type="Proteomes" id="UP000030401">
    <property type="component" value="Unassembled WGS sequence"/>
</dbReference>
<dbReference type="STRING" id="1385512.N784_06355"/>
<dbReference type="Gene3D" id="1.10.150.20">
    <property type="entry name" value="5' to 3' exonuclease, C-terminal subdomain"/>
    <property type="match status" value="1"/>
</dbReference>
<dbReference type="CDD" id="cd19067">
    <property type="entry name" value="PfuEndoQ-like"/>
    <property type="match status" value="1"/>
</dbReference>
<evidence type="ECO:0000313" key="2">
    <source>
        <dbReference type="Proteomes" id="UP000030401"/>
    </source>
</evidence>
<reference evidence="1 2" key="1">
    <citation type="submission" date="2013-08" db="EMBL/GenBank/DDBJ databases">
        <authorList>
            <person name="Huang J."/>
            <person name="Wang G."/>
        </authorList>
    </citation>
    <scope>NUCLEOTIDE SEQUENCE [LARGE SCALE GENOMIC DNA]</scope>
    <source>
        <strain evidence="1 2">JSM 072002</strain>
    </source>
</reference>
<name>A0A0A5G1U4_9BACI</name>
<dbReference type="OrthoDB" id="9810135at2"/>
<dbReference type="PANTHER" id="PTHR40084">
    <property type="entry name" value="PHOSPHOHYDROLASE, PHP FAMILY"/>
    <property type="match status" value="1"/>
</dbReference>
<organism evidence="1 2">
    <name type="scientific">Pontibacillus litoralis JSM 072002</name>
    <dbReference type="NCBI Taxonomy" id="1385512"/>
    <lineage>
        <taxon>Bacteria</taxon>
        <taxon>Bacillati</taxon>
        <taxon>Bacillota</taxon>
        <taxon>Bacilli</taxon>
        <taxon>Bacillales</taxon>
        <taxon>Bacillaceae</taxon>
        <taxon>Pontibacillus</taxon>
    </lineage>
</organism>
<accession>A0A0A5G1U4</accession>